<dbReference type="PANTHER" id="PTHR11733:SF167">
    <property type="entry name" value="FI17812P1-RELATED"/>
    <property type="match status" value="1"/>
</dbReference>
<comment type="similarity">
    <text evidence="2">Belongs to the peptidase M13 family.</text>
</comment>
<evidence type="ECO:0000256" key="7">
    <source>
        <dbReference type="ARBA" id="ARBA00023049"/>
    </source>
</evidence>
<keyword evidence="8" id="KW-0732">Signal</keyword>
<protein>
    <submittedName>
        <fullName evidence="11">Neprilysin-11</fullName>
    </submittedName>
</protein>
<dbReference type="CDD" id="cd08662">
    <property type="entry name" value="M13"/>
    <property type="match status" value="1"/>
</dbReference>
<keyword evidence="12" id="KW-1185">Reference proteome</keyword>
<evidence type="ECO:0000256" key="1">
    <source>
        <dbReference type="ARBA" id="ARBA00001947"/>
    </source>
</evidence>
<evidence type="ECO:0000313" key="12">
    <source>
        <dbReference type="Proteomes" id="UP000192578"/>
    </source>
</evidence>
<keyword evidence="4" id="KW-0479">Metal-binding</keyword>
<dbReference type="PRINTS" id="PR00786">
    <property type="entry name" value="NEPRILYSIN"/>
</dbReference>
<keyword evidence="7" id="KW-0482">Metalloprotease</keyword>
<evidence type="ECO:0000259" key="10">
    <source>
        <dbReference type="Pfam" id="PF05649"/>
    </source>
</evidence>
<organism evidence="11 12">
    <name type="scientific">Hypsibius exemplaris</name>
    <name type="common">Freshwater tardigrade</name>
    <dbReference type="NCBI Taxonomy" id="2072580"/>
    <lineage>
        <taxon>Eukaryota</taxon>
        <taxon>Metazoa</taxon>
        <taxon>Ecdysozoa</taxon>
        <taxon>Tardigrada</taxon>
        <taxon>Eutardigrada</taxon>
        <taxon>Parachela</taxon>
        <taxon>Hypsibioidea</taxon>
        <taxon>Hypsibiidae</taxon>
        <taxon>Hypsibius</taxon>
    </lineage>
</organism>
<evidence type="ECO:0000313" key="11">
    <source>
        <dbReference type="EMBL" id="OQV19453.1"/>
    </source>
</evidence>
<dbReference type="GO" id="GO:0046872">
    <property type="term" value="F:metal ion binding"/>
    <property type="evidence" value="ECO:0007669"/>
    <property type="project" value="UniProtKB-KW"/>
</dbReference>
<evidence type="ECO:0000256" key="2">
    <source>
        <dbReference type="ARBA" id="ARBA00007357"/>
    </source>
</evidence>
<dbReference type="PROSITE" id="PS51885">
    <property type="entry name" value="NEPRILYSIN"/>
    <property type="match status" value="1"/>
</dbReference>
<name>A0A1W0WW99_HYPEX</name>
<reference evidence="12" key="1">
    <citation type="submission" date="2017-01" db="EMBL/GenBank/DDBJ databases">
        <title>Comparative genomics of anhydrobiosis in the tardigrade Hypsibius dujardini.</title>
        <authorList>
            <person name="Yoshida Y."/>
            <person name="Koutsovoulos G."/>
            <person name="Laetsch D."/>
            <person name="Stevens L."/>
            <person name="Kumar S."/>
            <person name="Horikawa D."/>
            <person name="Ishino K."/>
            <person name="Komine S."/>
            <person name="Tomita M."/>
            <person name="Blaxter M."/>
            <person name="Arakawa K."/>
        </authorList>
    </citation>
    <scope>NUCLEOTIDE SEQUENCE [LARGE SCALE GENOMIC DNA]</scope>
    <source>
        <strain evidence="12">Z151</strain>
    </source>
</reference>
<proteinExistence type="inferred from homology"/>
<comment type="cofactor">
    <cofactor evidence="1">
        <name>Zn(2+)</name>
        <dbReference type="ChEBI" id="CHEBI:29105"/>
    </cofactor>
</comment>
<gene>
    <name evidence="11" type="ORF">BV898_06444</name>
</gene>
<dbReference type="Gene3D" id="3.40.390.10">
    <property type="entry name" value="Collagenase (Catalytic Domain)"/>
    <property type="match status" value="2"/>
</dbReference>
<dbReference type="PANTHER" id="PTHR11733">
    <property type="entry name" value="ZINC METALLOPROTEASE FAMILY M13 NEPRILYSIN-RELATED"/>
    <property type="match status" value="1"/>
</dbReference>
<dbReference type="Proteomes" id="UP000192578">
    <property type="component" value="Unassembled WGS sequence"/>
</dbReference>
<dbReference type="GO" id="GO:0004222">
    <property type="term" value="F:metalloendopeptidase activity"/>
    <property type="evidence" value="ECO:0007669"/>
    <property type="project" value="InterPro"/>
</dbReference>
<dbReference type="InterPro" id="IPR000718">
    <property type="entry name" value="Peptidase_M13"/>
</dbReference>
<evidence type="ECO:0000256" key="4">
    <source>
        <dbReference type="ARBA" id="ARBA00022723"/>
    </source>
</evidence>
<dbReference type="GO" id="GO:0016485">
    <property type="term" value="P:protein processing"/>
    <property type="evidence" value="ECO:0007669"/>
    <property type="project" value="TreeGrafter"/>
</dbReference>
<keyword evidence="5" id="KW-0378">Hydrolase</keyword>
<dbReference type="OrthoDB" id="6475849at2759"/>
<keyword evidence="3" id="KW-0645">Protease</keyword>
<dbReference type="InterPro" id="IPR024079">
    <property type="entry name" value="MetalloPept_cat_dom_sf"/>
</dbReference>
<evidence type="ECO:0000256" key="8">
    <source>
        <dbReference type="SAM" id="SignalP"/>
    </source>
</evidence>
<keyword evidence="6" id="KW-0862">Zinc</keyword>
<dbReference type="InterPro" id="IPR008753">
    <property type="entry name" value="Peptidase_M13_N"/>
</dbReference>
<sequence length="741" mass="83284">MKIFRQILPILLLDKALFLLTAVAVTGQDTSVLELIYHIPVGRDDAGGSANSGNGSLKESVKVNATHGAGSFPDPILGVQSVCETDHCYELAQQTALSMNASADPCLDFYDYACGNWTRSNPIPDDRTNWSNFAAIDQKVTAQLREVLEREDKNDLSTARQKARKLYKACLDIERMETLGAEPLLAFLKSTVGPFPLFDNQDNSWNATAFDWFATVKRTSKFGSGFFLAFSAGRDSDDPKKNILHFSASNLALGTRKTYFDKSSESVRKAYKEYMRNLTLLFLGNGSVITPAIQEQLDEIYDFDTFLAQVSRSEEDSRNISLSINKMTLEKFHGTSLNTTISLEDLIDYIKIRMPNKTFTDLVTKDLVVNVANPDYFLRVHEKLAEYSRQPSKRRIIANYFGWRMAVGYSYKITQRFRDAADEYTKEISGLQKIQERWKACAGFVNYEMNTAVGSLYIKSFFDEASKPKIAGLVKDLRASFSTILKNADWLTSEPGSIWNNTLAFVKFDSNNNIEKLLKENNRSMDDSLAPADVNAYYSPPNNMIALVAGIFQLPFYDASRPDYLNYASIGAIIGHEITHGFDDRGSQFDGEGLYTNWWSAESRARYTVKSAEMMAKYGNYILPEGRVNGFLTLGENIADNGGVKEAFSAYQLYSKRKGMVEPLLPGFESYTQEQMFFIGYAQVWCGADREKSLRLSLPTQSHSPRRFRVIGPLSGMPQFAEAYQCPAESPMNPSKKVAVW</sequence>
<dbReference type="InterPro" id="IPR018497">
    <property type="entry name" value="Peptidase_M13_C"/>
</dbReference>
<feature type="signal peptide" evidence="8">
    <location>
        <begin position="1"/>
        <end position="27"/>
    </location>
</feature>
<evidence type="ECO:0000256" key="5">
    <source>
        <dbReference type="ARBA" id="ARBA00022801"/>
    </source>
</evidence>
<dbReference type="GO" id="GO:0005886">
    <property type="term" value="C:plasma membrane"/>
    <property type="evidence" value="ECO:0007669"/>
    <property type="project" value="TreeGrafter"/>
</dbReference>
<dbReference type="Pfam" id="PF01431">
    <property type="entry name" value="Peptidase_M13"/>
    <property type="match status" value="1"/>
</dbReference>
<dbReference type="Pfam" id="PF05649">
    <property type="entry name" value="Peptidase_M13_N"/>
    <property type="match status" value="1"/>
</dbReference>
<dbReference type="AlphaFoldDB" id="A0A1W0WW99"/>
<evidence type="ECO:0000256" key="3">
    <source>
        <dbReference type="ARBA" id="ARBA00022670"/>
    </source>
</evidence>
<accession>A0A1W0WW99</accession>
<evidence type="ECO:0000256" key="6">
    <source>
        <dbReference type="ARBA" id="ARBA00022833"/>
    </source>
</evidence>
<comment type="caution">
    <text evidence="11">The sequence shown here is derived from an EMBL/GenBank/DDBJ whole genome shotgun (WGS) entry which is preliminary data.</text>
</comment>
<evidence type="ECO:0000259" key="9">
    <source>
        <dbReference type="Pfam" id="PF01431"/>
    </source>
</evidence>
<dbReference type="SUPFAM" id="SSF55486">
    <property type="entry name" value="Metalloproteases ('zincins'), catalytic domain"/>
    <property type="match status" value="1"/>
</dbReference>
<feature type="domain" description="Peptidase M13 N-terminal" evidence="10">
    <location>
        <begin position="105"/>
        <end position="494"/>
    </location>
</feature>
<feature type="chain" id="PRO_5012190324" evidence="8">
    <location>
        <begin position="28"/>
        <end position="741"/>
    </location>
</feature>
<feature type="domain" description="Peptidase M13 C-terminal" evidence="9">
    <location>
        <begin position="535"/>
        <end position="738"/>
    </location>
</feature>
<dbReference type="EMBL" id="MTYJ01000038">
    <property type="protein sequence ID" value="OQV19453.1"/>
    <property type="molecule type" value="Genomic_DNA"/>
</dbReference>